<comment type="caution">
    <text evidence="3">The sequence shown here is derived from an EMBL/GenBank/DDBJ whole genome shotgun (WGS) entry which is preliminary data.</text>
</comment>
<accession>A0A0P7H045</accession>
<dbReference type="CDD" id="cd02971">
    <property type="entry name" value="PRX_family"/>
    <property type="match status" value="1"/>
</dbReference>
<dbReference type="PANTHER" id="PTHR43110:SF1">
    <property type="entry name" value="THIOL PEROXIDASE"/>
    <property type="match status" value="1"/>
</dbReference>
<feature type="domain" description="Alkyl hydroperoxide reductase subunit C/ Thiol specific antioxidant" evidence="2">
    <location>
        <begin position="2"/>
        <end position="67"/>
    </location>
</feature>
<dbReference type="Gene3D" id="3.40.30.10">
    <property type="entry name" value="Glutaredoxin"/>
    <property type="match status" value="1"/>
</dbReference>
<evidence type="ECO:0000313" key="4">
    <source>
        <dbReference type="Proteomes" id="UP000050535"/>
    </source>
</evidence>
<reference evidence="4" key="1">
    <citation type="submission" date="2013-11" db="EMBL/GenBank/DDBJ databases">
        <authorList>
            <person name="Hoang H.T."/>
            <person name="Killian M.L."/>
            <person name="Madson D.M."/>
            <person name="Arruda P.H.E."/>
            <person name="Sun D."/>
            <person name="Schwartz K.J."/>
            <person name="Yoon K."/>
        </authorList>
    </citation>
    <scope>NUCLEOTIDE SEQUENCE [LARGE SCALE GENOMIC DNA]</scope>
    <source>
        <strain evidence="4">CDK2</strain>
    </source>
</reference>
<protein>
    <submittedName>
        <fullName evidence="3">Lipid hydroperoxide peroxidase</fullName>
    </submittedName>
</protein>
<dbReference type="Proteomes" id="UP000050535">
    <property type="component" value="Unassembled WGS sequence"/>
</dbReference>
<dbReference type="InterPro" id="IPR036249">
    <property type="entry name" value="Thioredoxin-like_sf"/>
</dbReference>
<keyword evidence="3" id="KW-0575">Peroxidase</keyword>
<sequence>MLGISTDLPWALAAFREAESLPFPLVADNDGSICETYGVRTTYERFDMDGVARRSVFVVDADGTVTYRWLADDPGTEPDYEAISAAVDAAADI</sequence>
<dbReference type="Pfam" id="PF00578">
    <property type="entry name" value="AhpC-TSA"/>
    <property type="match status" value="1"/>
</dbReference>
<dbReference type="EMBL" id="LGUC01000001">
    <property type="protein sequence ID" value="KPN31402.1"/>
    <property type="molecule type" value="Genomic_DNA"/>
</dbReference>
<dbReference type="AlphaFoldDB" id="A0A0P7H045"/>
<dbReference type="InterPro" id="IPR050455">
    <property type="entry name" value="Tpx_Peroxidase_subfamily"/>
</dbReference>
<evidence type="ECO:0000259" key="2">
    <source>
        <dbReference type="Pfam" id="PF00578"/>
    </source>
</evidence>
<keyword evidence="4" id="KW-1185">Reference proteome</keyword>
<organism evidence="3 4">
    <name type="scientific">Halolamina pelagica</name>
    <dbReference type="NCBI Taxonomy" id="699431"/>
    <lineage>
        <taxon>Archaea</taxon>
        <taxon>Methanobacteriati</taxon>
        <taxon>Methanobacteriota</taxon>
        <taxon>Stenosarchaea group</taxon>
        <taxon>Halobacteria</taxon>
        <taxon>Halobacteriales</taxon>
        <taxon>Haloferacaceae</taxon>
    </lineage>
</organism>
<name>A0A0P7H045_9EURY</name>
<keyword evidence="3" id="KW-0560">Oxidoreductase</keyword>
<dbReference type="PANTHER" id="PTHR43110">
    <property type="entry name" value="THIOL PEROXIDASE"/>
    <property type="match status" value="1"/>
</dbReference>
<proteinExistence type="predicted"/>
<evidence type="ECO:0000313" key="3">
    <source>
        <dbReference type="EMBL" id="KPN31402.1"/>
    </source>
</evidence>
<gene>
    <name evidence="3" type="ORF">SY89_02147</name>
</gene>
<evidence type="ECO:0000256" key="1">
    <source>
        <dbReference type="ARBA" id="ARBA00023284"/>
    </source>
</evidence>
<dbReference type="GO" id="GO:0004601">
    <property type="term" value="F:peroxidase activity"/>
    <property type="evidence" value="ECO:0007669"/>
    <property type="project" value="UniProtKB-KW"/>
</dbReference>
<dbReference type="SUPFAM" id="SSF52833">
    <property type="entry name" value="Thioredoxin-like"/>
    <property type="match status" value="1"/>
</dbReference>
<keyword evidence="1" id="KW-0676">Redox-active center</keyword>
<dbReference type="InterPro" id="IPR000866">
    <property type="entry name" value="AhpC/TSA"/>
</dbReference>
<dbReference type="STRING" id="699431.SY89_02147"/>